<evidence type="ECO:0000313" key="2">
    <source>
        <dbReference type="EMBL" id="MBW4666585.1"/>
    </source>
</evidence>
<dbReference type="EMBL" id="JAHHGZ010000003">
    <property type="protein sequence ID" value="MBW4666585.1"/>
    <property type="molecule type" value="Genomic_DNA"/>
</dbReference>
<dbReference type="PANTHER" id="PTHR43313:SF1">
    <property type="entry name" value="3BETA-HYDROXYSTEROID DEHYDROGENASE DHS-16"/>
    <property type="match status" value="1"/>
</dbReference>
<dbReference type="Gene3D" id="3.40.50.720">
    <property type="entry name" value="NAD(P)-binding Rossmann-like Domain"/>
    <property type="match status" value="1"/>
</dbReference>
<protein>
    <submittedName>
        <fullName evidence="2">SDR family NAD(P)-dependent oxidoreductase</fullName>
    </submittedName>
</protein>
<comment type="caution">
    <text evidence="2">The sequence shown here is derived from an EMBL/GenBank/DDBJ whole genome shotgun (WGS) entry which is preliminary data.</text>
</comment>
<dbReference type="GO" id="GO:0016491">
    <property type="term" value="F:oxidoreductase activity"/>
    <property type="evidence" value="ECO:0007669"/>
    <property type="project" value="TreeGrafter"/>
</dbReference>
<dbReference type="PRINTS" id="PR00080">
    <property type="entry name" value="SDRFAMILY"/>
</dbReference>
<evidence type="ECO:0000256" key="1">
    <source>
        <dbReference type="RuleBase" id="RU000363"/>
    </source>
</evidence>
<organism evidence="2 3">
    <name type="scientific">Cyanomargarita calcarea GSE-NOS-MK-12-04C</name>
    <dbReference type="NCBI Taxonomy" id="2839659"/>
    <lineage>
        <taxon>Bacteria</taxon>
        <taxon>Bacillati</taxon>
        <taxon>Cyanobacteriota</taxon>
        <taxon>Cyanophyceae</taxon>
        <taxon>Nostocales</taxon>
        <taxon>Cyanomargaritaceae</taxon>
        <taxon>Cyanomargarita</taxon>
    </lineage>
</organism>
<dbReference type="PANTHER" id="PTHR43313">
    <property type="entry name" value="SHORT-CHAIN DEHYDROGENASE/REDUCTASE FAMILY 9C"/>
    <property type="match status" value="1"/>
</dbReference>
<dbReference type="AlphaFoldDB" id="A0A951UTB2"/>
<name>A0A951UTB2_9CYAN</name>
<dbReference type="Pfam" id="PF00106">
    <property type="entry name" value="adh_short"/>
    <property type="match status" value="1"/>
</dbReference>
<sequence>MTKSNKGAVVITGTSTGLGRETALFLDKQGYRVFAGVRTEQDAESLKQAACGNLIPIMMDITKEGQIRSASELVSLAVGDEGLLGLVNNATAIVFGPLECIPIEDIKENFEVGIIGNIAVTQAFLPMLRKAKGRVINISSAGGRITDPYFGLLSAAKFALESFTDSLRMELSSSNIEVISILPGQLKTEVYKKVKTSYERTFANMSSEAKALYDRNCRIFLEETVEGNRNGMLCEKTANIILKSLEDRKPKRQYFVSDSILSMWSTTFLFFLKRLLPHQYFYDIYFNNMRKGMKLD</sequence>
<dbReference type="GO" id="GO:0008202">
    <property type="term" value="P:steroid metabolic process"/>
    <property type="evidence" value="ECO:0007669"/>
    <property type="project" value="TreeGrafter"/>
</dbReference>
<dbReference type="InterPro" id="IPR036291">
    <property type="entry name" value="NAD(P)-bd_dom_sf"/>
</dbReference>
<accession>A0A951UTB2</accession>
<comment type="similarity">
    <text evidence="1">Belongs to the short-chain dehydrogenases/reductases (SDR) family.</text>
</comment>
<reference evidence="2" key="2">
    <citation type="journal article" date="2022" name="Microbiol. Resour. Announc.">
        <title>Metagenome Sequencing to Explore Phylogenomics of Terrestrial Cyanobacteria.</title>
        <authorList>
            <person name="Ward R.D."/>
            <person name="Stajich J.E."/>
            <person name="Johansen J.R."/>
            <person name="Huntemann M."/>
            <person name="Clum A."/>
            <person name="Foster B."/>
            <person name="Foster B."/>
            <person name="Roux S."/>
            <person name="Palaniappan K."/>
            <person name="Varghese N."/>
            <person name="Mukherjee S."/>
            <person name="Reddy T.B.K."/>
            <person name="Daum C."/>
            <person name="Copeland A."/>
            <person name="Chen I.A."/>
            <person name="Ivanova N.N."/>
            <person name="Kyrpides N.C."/>
            <person name="Shapiro N."/>
            <person name="Eloe-Fadrosh E.A."/>
            <person name="Pietrasiak N."/>
        </authorList>
    </citation>
    <scope>NUCLEOTIDE SEQUENCE</scope>
    <source>
        <strain evidence="2">GSE-NOS-MK-12-04C</strain>
    </source>
</reference>
<dbReference type="InterPro" id="IPR002347">
    <property type="entry name" value="SDR_fam"/>
</dbReference>
<reference evidence="2" key="1">
    <citation type="submission" date="2021-05" db="EMBL/GenBank/DDBJ databases">
        <authorList>
            <person name="Pietrasiak N."/>
            <person name="Ward R."/>
            <person name="Stajich J.E."/>
            <person name="Kurbessoian T."/>
        </authorList>
    </citation>
    <scope>NUCLEOTIDE SEQUENCE</scope>
    <source>
        <strain evidence="2">GSE-NOS-MK-12-04C</strain>
    </source>
</reference>
<evidence type="ECO:0000313" key="3">
    <source>
        <dbReference type="Proteomes" id="UP000729701"/>
    </source>
</evidence>
<dbReference type="Proteomes" id="UP000729701">
    <property type="component" value="Unassembled WGS sequence"/>
</dbReference>
<proteinExistence type="inferred from homology"/>
<gene>
    <name evidence="2" type="ORF">KME60_03865</name>
</gene>
<dbReference type="PRINTS" id="PR00081">
    <property type="entry name" value="GDHRDH"/>
</dbReference>
<dbReference type="SUPFAM" id="SSF51735">
    <property type="entry name" value="NAD(P)-binding Rossmann-fold domains"/>
    <property type="match status" value="1"/>
</dbReference>